<name>A0A3G4VGU2_9VIBR</name>
<dbReference type="AlphaFoldDB" id="A0A3G4VGU2"/>
<protein>
    <submittedName>
        <fullName evidence="1">Uncharacterized protein</fullName>
    </submittedName>
</protein>
<gene>
    <name evidence="1" type="ORF">ECB94_22215</name>
</gene>
<sequence>MKRVLLLFSHLAALFFGFMLGIYVLPILTQPDSPSIASVTADANQIVVKGTFDKDRQDSDLFHWGEGDISFTNDSAMFIGELAPGPDYKLYLSPIYVETEADFNTNKANMLQVGDVKTFDRFLLSLPEGTDLSQYTAAIIWCESFGEFITSAKLQAN</sequence>
<dbReference type="PROSITE" id="PS51549">
    <property type="entry name" value="DM13"/>
    <property type="match status" value="1"/>
</dbReference>
<reference evidence="1 2" key="1">
    <citation type="submission" date="2018-11" db="EMBL/GenBank/DDBJ databases">
        <title>Complete Genome Sequence of Vbrio mediterranei 117-T6: a Potential Pathogen Bacteria Isolated from the Conchocelis of Pyropia.</title>
        <authorList>
            <person name="Liu Q."/>
        </authorList>
    </citation>
    <scope>NUCLEOTIDE SEQUENCE [LARGE SCALE GENOMIC DNA]</scope>
    <source>
        <strain evidence="1 2">117-T6</strain>
    </source>
</reference>
<dbReference type="Proteomes" id="UP000279760">
    <property type="component" value="Chromosome 2"/>
</dbReference>
<accession>A0A3G4VGU2</accession>
<dbReference type="InterPro" id="IPR019545">
    <property type="entry name" value="DM13_domain"/>
</dbReference>
<evidence type="ECO:0000313" key="1">
    <source>
        <dbReference type="EMBL" id="AYV23990.1"/>
    </source>
</evidence>
<dbReference type="EMBL" id="CP033578">
    <property type="protein sequence ID" value="AYV23990.1"/>
    <property type="molecule type" value="Genomic_DNA"/>
</dbReference>
<dbReference type="GeneID" id="64087979"/>
<organism evidence="1 2">
    <name type="scientific">Vibrio mediterranei</name>
    <dbReference type="NCBI Taxonomy" id="689"/>
    <lineage>
        <taxon>Bacteria</taxon>
        <taxon>Pseudomonadati</taxon>
        <taxon>Pseudomonadota</taxon>
        <taxon>Gammaproteobacteria</taxon>
        <taxon>Vibrionales</taxon>
        <taxon>Vibrionaceae</taxon>
        <taxon>Vibrio</taxon>
    </lineage>
</organism>
<proteinExistence type="predicted"/>
<dbReference type="Pfam" id="PF10517">
    <property type="entry name" value="DM13"/>
    <property type="match status" value="1"/>
</dbReference>
<dbReference type="RefSeq" id="WP_006069378.1">
    <property type="nucleotide sequence ID" value="NZ_CP033578.1"/>
</dbReference>
<evidence type="ECO:0000313" key="2">
    <source>
        <dbReference type="Proteomes" id="UP000279760"/>
    </source>
</evidence>